<evidence type="ECO:0000256" key="2">
    <source>
        <dbReference type="SAM" id="Phobius"/>
    </source>
</evidence>
<dbReference type="OrthoDB" id="2749813at2759"/>
<reference evidence="3 4" key="1">
    <citation type="journal article" date="2012" name="Proc. Natl. Acad. Sci. U.S.A.">
        <title>Comparative genomics of Ceriporiopsis subvermispora and Phanerochaete chrysosporium provide insight into selective ligninolysis.</title>
        <authorList>
            <person name="Fernandez-Fueyo E."/>
            <person name="Ruiz-Duenas F.J."/>
            <person name="Ferreira P."/>
            <person name="Floudas D."/>
            <person name="Hibbett D.S."/>
            <person name="Canessa P."/>
            <person name="Larrondo L.F."/>
            <person name="James T.Y."/>
            <person name="Seelenfreund D."/>
            <person name="Lobos S."/>
            <person name="Polanco R."/>
            <person name="Tello M."/>
            <person name="Honda Y."/>
            <person name="Watanabe T."/>
            <person name="Watanabe T."/>
            <person name="Ryu J.S."/>
            <person name="Kubicek C.P."/>
            <person name="Schmoll M."/>
            <person name="Gaskell J."/>
            <person name="Hammel K.E."/>
            <person name="St John F.J."/>
            <person name="Vanden Wymelenberg A."/>
            <person name="Sabat G."/>
            <person name="Splinter BonDurant S."/>
            <person name="Syed K."/>
            <person name="Yadav J.S."/>
            <person name="Doddapaneni H."/>
            <person name="Subramanian V."/>
            <person name="Lavin J.L."/>
            <person name="Oguiza J.A."/>
            <person name="Perez G."/>
            <person name="Pisabarro A.G."/>
            <person name="Ramirez L."/>
            <person name="Santoyo F."/>
            <person name="Master E."/>
            <person name="Coutinho P.M."/>
            <person name="Henrissat B."/>
            <person name="Lombard V."/>
            <person name="Magnuson J.K."/>
            <person name="Kuees U."/>
            <person name="Hori C."/>
            <person name="Igarashi K."/>
            <person name="Samejima M."/>
            <person name="Held B.W."/>
            <person name="Barry K.W."/>
            <person name="LaButti K.M."/>
            <person name="Lapidus A."/>
            <person name="Lindquist E.A."/>
            <person name="Lucas S.M."/>
            <person name="Riley R."/>
            <person name="Salamov A.A."/>
            <person name="Hoffmeister D."/>
            <person name="Schwenk D."/>
            <person name="Hadar Y."/>
            <person name="Yarden O."/>
            <person name="de Vries R.P."/>
            <person name="Wiebenga A."/>
            <person name="Stenlid J."/>
            <person name="Eastwood D."/>
            <person name="Grigoriev I.V."/>
            <person name="Berka R.M."/>
            <person name="Blanchette R.A."/>
            <person name="Kersten P."/>
            <person name="Martinez A.T."/>
            <person name="Vicuna R."/>
            <person name="Cullen D."/>
        </authorList>
    </citation>
    <scope>NUCLEOTIDE SEQUENCE [LARGE SCALE GENOMIC DNA]</scope>
    <source>
        <strain evidence="3 4">B</strain>
    </source>
</reference>
<evidence type="ECO:0000313" key="3">
    <source>
        <dbReference type="EMBL" id="EMD35438.1"/>
    </source>
</evidence>
<feature type="region of interest" description="Disordered" evidence="1">
    <location>
        <begin position="1"/>
        <end position="22"/>
    </location>
</feature>
<keyword evidence="4" id="KW-1185">Reference proteome</keyword>
<feature type="region of interest" description="Disordered" evidence="1">
    <location>
        <begin position="58"/>
        <end position="90"/>
    </location>
</feature>
<feature type="compositionally biased region" description="Polar residues" evidence="1">
    <location>
        <begin position="1"/>
        <end position="13"/>
    </location>
</feature>
<accession>M2QEH3</accession>
<dbReference type="Proteomes" id="UP000016930">
    <property type="component" value="Unassembled WGS sequence"/>
</dbReference>
<organism evidence="3 4">
    <name type="scientific">Ceriporiopsis subvermispora (strain B)</name>
    <name type="common">White-rot fungus</name>
    <name type="synonym">Gelatoporia subvermispora</name>
    <dbReference type="NCBI Taxonomy" id="914234"/>
    <lineage>
        <taxon>Eukaryota</taxon>
        <taxon>Fungi</taxon>
        <taxon>Dikarya</taxon>
        <taxon>Basidiomycota</taxon>
        <taxon>Agaricomycotina</taxon>
        <taxon>Agaricomycetes</taxon>
        <taxon>Polyporales</taxon>
        <taxon>Gelatoporiaceae</taxon>
        <taxon>Gelatoporia</taxon>
    </lineage>
</organism>
<keyword evidence="2" id="KW-0472">Membrane</keyword>
<keyword evidence="2" id="KW-1133">Transmembrane helix</keyword>
<gene>
    <name evidence="3" type="ORF">CERSUDRAFT_96555</name>
</gene>
<protein>
    <submittedName>
        <fullName evidence="3">Uncharacterized protein</fullName>
    </submittedName>
</protein>
<name>M2QEH3_CERS8</name>
<keyword evidence="2" id="KW-0812">Transmembrane</keyword>
<evidence type="ECO:0000313" key="4">
    <source>
        <dbReference type="Proteomes" id="UP000016930"/>
    </source>
</evidence>
<dbReference type="HOGENOM" id="CLU_188545_0_0_1"/>
<sequence>MSSHPKPLTNLNAGTRPRGKGKGLAIGMVSAIAATLGYMYVAGVQTKREEGPVSIYKTAKEGGGNLNATTSDARMTSADVRATMQGERKP</sequence>
<dbReference type="AlphaFoldDB" id="M2QEH3"/>
<feature type="transmembrane region" description="Helical" evidence="2">
    <location>
        <begin position="21"/>
        <end position="41"/>
    </location>
</feature>
<evidence type="ECO:0000256" key="1">
    <source>
        <dbReference type="SAM" id="MobiDB-lite"/>
    </source>
</evidence>
<proteinExistence type="predicted"/>
<dbReference type="EMBL" id="KB445800">
    <property type="protein sequence ID" value="EMD35438.1"/>
    <property type="molecule type" value="Genomic_DNA"/>
</dbReference>